<comment type="caution">
    <text evidence="9">The sequence shown here is derived from an EMBL/GenBank/DDBJ whole genome shotgun (WGS) entry which is preliminary data.</text>
</comment>
<dbReference type="GO" id="GO:0018738">
    <property type="term" value="F:S-formylglutathione hydrolase activity"/>
    <property type="evidence" value="ECO:0007669"/>
    <property type="project" value="UniProtKB-EC"/>
</dbReference>
<dbReference type="SUPFAM" id="SSF53474">
    <property type="entry name" value="alpha/beta-Hydrolases"/>
    <property type="match status" value="1"/>
</dbReference>
<feature type="active site" description="Charge relay system" evidence="6">
    <location>
        <position position="232"/>
    </location>
</feature>
<comment type="subcellular location">
    <subcellularLocation>
        <location evidence="7">Cytoplasm</location>
    </subcellularLocation>
</comment>
<keyword evidence="7" id="KW-0963">Cytoplasm</keyword>
<comment type="function">
    <text evidence="7">Serine hydrolase involved in the detoxification of formaldehyde.</text>
</comment>
<dbReference type="AlphaFoldDB" id="A0AAV9IG17"/>
<evidence type="ECO:0000313" key="8">
    <source>
        <dbReference type="EMBL" id="KAK4522856.1"/>
    </source>
</evidence>
<dbReference type="PANTHER" id="PTHR10061">
    <property type="entry name" value="S-FORMYLGLUTATHIONE HYDROLASE"/>
    <property type="match status" value="1"/>
</dbReference>
<keyword evidence="4 7" id="KW-0719">Serine esterase</keyword>
<proteinExistence type="inferred from homology"/>
<evidence type="ECO:0000313" key="10">
    <source>
        <dbReference type="Proteomes" id="UP001300502"/>
    </source>
</evidence>
<dbReference type="EMBL" id="JANCYU010000008">
    <property type="protein sequence ID" value="KAK4522856.1"/>
    <property type="molecule type" value="Genomic_DNA"/>
</dbReference>
<evidence type="ECO:0000256" key="5">
    <source>
        <dbReference type="ARBA" id="ARBA00022801"/>
    </source>
</evidence>
<feature type="active site" description="Charge relay system" evidence="6">
    <location>
        <position position="155"/>
    </location>
</feature>
<evidence type="ECO:0000256" key="7">
    <source>
        <dbReference type="RuleBase" id="RU363068"/>
    </source>
</evidence>
<evidence type="ECO:0000256" key="3">
    <source>
        <dbReference type="ARBA" id="ARBA00016774"/>
    </source>
</evidence>
<accession>A0AAV9IG17</accession>
<evidence type="ECO:0000256" key="1">
    <source>
        <dbReference type="ARBA" id="ARBA00005622"/>
    </source>
</evidence>
<dbReference type="Proteomes" id="UP001300502">
    <property type="component" value="Unassembled WGS sequence"/>
</dbReference>
<evidence type="ECO:0000313" key="9">
    <source>
        <dbReference type="EMBL" id="KAK4526307.1"/>
    </source>
</evidence>
<protein>
    <recommendedName>
        <fullName evidence="3 7">S-formylglutathione hydrolase</fullName>
        <ecNumber evidence="2 7">3.1.2.12</ecNumber>
    </recommendedName>
</protein>
<dbReference type="InterPro" id="IPR000801">
    <property type="entry name" value="Esterase-like"/>
</dbReference>
<dbReference type="FunFam" id="3.40.50.1820:FF:000002">
    <property type="entry name" value="S-formylglutathione hydrolase"/>
    <property type="match status" value="1"/>
</dbReference>
<feature type="active site" description="Charge relay system" evidence="6">
    <location>
        <position position="265"/>
    </location>
</feature>
<gene>
    <name evidence="8" type="ORF">GAYE_PCTG30G0746</name>
    <name evidence="9" type="ORF">GAYE_SCF22MG4221</name>
</gene>
<dbReference type="EC" id="3.1.2.12" evidence="2 7"/>
<comment type="catalytic activity">
    <reaction evidence="7">
        <text>S-formylglutathione + H2O = formate + glutathione + H(+)</text>
        <dbReference type="Rhea" id="RHEA:14961"/>
        <dbReference type="ChEBI" id="CHEBI:15377"/>
        <dbReference type="ChEBI" id="CHEBI:15378"/>
        <dbReference type="ChEBI" id="CHEBI:15740"/>
        <dbReference type="ChEBI" id="CHEBI:57688"/>
        <dbReference type="ChEBI" id="CHEBI:57925"/>
        <dbReference type="EC" id="3.1.2.12"/>
    </reaction>
</comment>
<organism evidence="9 10">
    <name type="scientific">Galdieria yellowstonensis</name>
    <dbReference type="NCBI Taxonomy" id="3028027"/>
    <lineage>
        <taxon>Eukaryota</taxon>
        <taxon>Rhodophyta</taxon>
        <taxon>Bangiophyceae</taxon>
        <taxon>Galdieriales</taxon>
        <taxon>Galdieriaceae</taxon>
        <taxon>Galdieria</taxon>
    </lineage>
</organism>
<dbReference type="InterPro" id="IPR014186">
    <property type="entry name" value="S-formylglutathione_hydrol"/>
</dbReference>
<dbReference type="EMBL" id="JANCYU010000038">
    <property type="protein sequence ID" value="KAK4526307.1"/>
    <property type="molecule type" value="Genomic_DNA"/>
</dbReference>
<evidence type="ECO:0000256" key="6">
    <source>
        <dbReference type="PIRSR" id="PIRSR614186-1"/>
    </source>
</evidence>
<dbReference type="GO" id="GO:0046294">
    <property type="term" value="P:formaldehyde catabolic process"/>
    <property type="evidence" value="ECO:0007669"/>
    <property type="project" value="InterPro"/>
</dbReference>
<comment type="similarity">
    <text evidence="1 7">Belongs to the esterase D family.</text>
</comment>
<keyword evidence="10" id="KW-1185">Reference proteome</keyword>
<sequence>MQSTTIPIQQLSSSKCHGASVERYSHISPTLGNTLAKFHVIVPPQIKNNKVPVLYFLAGLTCNDETFVLYSGAQRYAAYYGILVVCPDTSPRDTGIEGEDREYNFGSSAGFYVNATTSPWNKYYRMFDYVTKEIPQIIASHFNVDNTRQSIFGHSMGGHGALICALKNPSQYRSVSAFAPVSNPVNCSFGRKCLRGYLGNDKEAWKQYDATELIKANGPQFTDILVDQGTSDPFLEDQLLVGNFQKACESVGQKLTLRMQQDYDHEYYFISTFIQDHFSYHNVALNPKPSAAI</sequence>
<dbReference type="NCBIfam" id="TIGR02821">
    <property type="entry name" value="fghA_ester_D"/>
    <property type="match status" value="1"/>
</dbReference>
<reference evidence="9 10" key="1">
    <citation type="submission" date="2022-07" db="EMBL/GenBank/DDBJ databases">
        <title>Genome-wide signatures of adaptation to extreme environments.</title>
        <authorList>
            <person name="Cho C.H."/>
            <person name="Yoon H.S."/>
        </authorList>
    </citation>
    <scope>NUCLEOTIDE SEQUENCE [LARGE SCALE GENOMIC DNA]</scope>
    <source>
        <strain evidence="9 10">108.79 E11</strain>
    </source>
</reference>
<dbReference type="GO" id="GO:0052689">
    <property type="term" value="F:carboxylic ester hydrolase activity"/>
    <property type="evidence" value="ECO:0007669"/>
    <property type="project" value="UniProtKB-KW"/>
</dbReference>
<keyword evidence="5 7" id="KW-0378">Hydrolase</keyword>
<name>A0AAV9IG17_9RHOD</name>
<evidence type="ECO:0000256" key="4">
    <source>
        <dbReference type="ARBA" id="ARBA00022487"/>
    </source>
</evidence>
<evidence type="ECO:0000256" key="2">
    <source>
        <dbReference type="ARBA" id="ARBA00012479"/>
    </source>
</evidence>
<dbReference type="Gene3D" id="3.40.50.1820">
    <property type="entry name" value="alpha/beta hydrolase"/>
    <property type="match status" value="1"/>
</dbReference>
<dbReference type="InterPro" id="IPR029058">
    <property type="entry name" value="AB_hydrolase_fold"/>
</dbReference>
<dbReference type="PANTHER" id="PTHR10061:SF0">
    <property type="entry name" value="S-FORMYLGLUTATHIONE HYDROLASE"/>
    <property type="match status" value="1"/>
</dbReference>
<dbReference type="Pfam" id="PF00756">
    <property type="entry name" value="Esterase"/>
    <property type="match status" value="1"/>
</dbReference>
<dbReference type="GO" id="GO:0005829">
    <property type="term" value="C:cytosol"/>
    <property type="evidence" value="ECO:0007669"/>
    <property type="project" value="TreeGrafter"/>
</dbReference>